<keyword evidence="3 7" id="KW-0689">Ribosomal protein</keyword>
<keyword evidence="5" id="KW-0687">Ribonucleoprotein</keyword>
<reference evidence="7" key="1">
    <citation type="submission" date="2016-02" db="EMBL/GenBank/DDBJ databases">
        <title>Rps3 sequence encoded within the mL2449 intron.</title>
        <authorList>
            <person name="Dansen A."/>
            <person name="Hausner G."/>
        </authorList>
    </citation>
    <scope>NUCLEOTIDE SEQUENCE</scope>
    <source>
        <strain evidence="7">UMAH 4934</strain>
    </source>
</reference>
<evidence type="ECO:0000256" key="1">
    <source>
        <dbReference type="ARBA" id="ARBA00004173"/>
    </source>
</evidence>
<evidence type="ECO:0000256" key="4">
    <source>
        <dbReference type="ARBA" id="ARBA00023128"/>
    </source>
</evidence>
<comment type="subcellular location">
    <subcellularLocation>
        <location evidence="1">Mitochondrion</location>
    </subcellularLocation>
</comment>
<dbReference type="AlphaFoldDB" id="A0A1S5RVL1"/>
<accession>A0A1S5RVL1</accession>
<protein>
    <recommendedName>
        <fullName evidence="6">Small ribosomal subunit protein uS3m</fullName>
    </recommendedName>
</protein>
<proteinExistence type="inferred from homology"/>
<evidence type="ECO:0000313" key="7">
    <source>
        <dbReference type="EMBL" id="AOX21804.1"/>
    </source>
</evidence>
<comment type="similarity">
    <text evidence="2">Belongs to the universal ribosomal protein uS3 family.</text>
</comment>
<dbReference type="GO" id="GO:0006412">
    <property type="term" value="P:translation"/>
    <property type="evidence" value="ECO:0007669"/>
    <property type="project" value="InterPro"/>
</dbReference>
<sequence length="539" mass="63462">MKNPKLNISLLQSMQSNKSENIDNPITYNTPLIFNKKINKLIFKPLQYITNDTGLTRHYPPGAQEWYNSIYTYNKSLIKTLPIIDKNLMKLLKSYYNMGVSYKALETKRKVNRFRRLSPRKIFVGKGELKHTNSKVIITLYLYNTEKMYLLRELKKQYKLMFLARAPIMIGYSLDREGKRIVSHNRPYTLEEFLETPTESIIRFKRYPLKYVKKILTYREIYFSSLASSINKLTTKLGSMIEYYEYLTTLVLKKLISDKEKLSLFSHKIPNINVGNYPEFNDNLQLAKWAYWKKLRRFFFLLRYNIFKSDPRFLKKLGYMVKSVYNKEVEFNVIELNQMHLNSDIFTQAVALKLKNRKNSLYRVLRSSLTKVDLPNISRRGEKHYNFNRDELLVNRIRNSYINSMLDNSFGRHQIEDSLNKLLLDFYPSSDDLEMDFKYKSTTVKLPVSLETYVLKTLKHLKLAGVRVEAKGRLTKRFTASRSVFKMRWKGGLKNVDSSFKGISAVMLRGIVKSNVQYSLFNSKNRNGAFGVKGWVGSK</sequence>
<evidence type="ECO:0000256" key="5">
    <source>
        <dbReference type="ARBA" id="ARBA00023274"/>
    </source>
</evidence>
<dbReference type="Pfam" id="PF05316">
    <property type="entry name" value="VAR1"/>
    <property type="match status" value="1"/>
</dbReference>
<name>A0A1S5RVL1_9PEZI</name>
<dbReference type="InterPro" id="IPR007980">
    <property type="entry name" value="Ribosomal_uS3m_fun"/>
</dbReference>
<organism evidence="7">
    <name type="scientific">Ceratocystis autographa</name>
    <dbReference type="NCBI Taxonomy" id="1910946"/>
    <lineage>
        <taxon>Eukaryota</taxon>
        <taxon>Fungi</taxon>
        <taxon>Dikarya</taxon>
        <taxon>Ascomycota</taxon>
        <taxon>Pezizomycotina</taxon>
        <taxon>Sordariomycetes</taxon>
        <taxon>Hypocreomycetidae</taxon>
        <taxon>Microascales</taxon>
        <taxon>Ceratocystidaceae</taxon>
        <taxon>Ceratocystis</taxon>
    </lineage>
</organism>
<dbReference type="GO" id="GO:0005739">
    <property type="term" value="C:mitochondrion"/>
    <property type="evidence" value="ECO:0007669"/>
    <property type="project" value="UniProtKB-SubCell"/>
</dbReference>
<geneLocation type="mitochondrion" evidence="7"/>
<keyword evidence="4 7" id="KW-0496">Mitochondrion</keyword>
<dbReference type="GO" id="GO:0005840">
    <property type="term" value="C:ribosome"/>
    <property type="evidence" value="ECO:0007669"/>
    <property type="project" value="UniProtKB-KW"/>
</dbReference>
<evidence type="ECO:0000256" key="2">
    <source>
        <dbReference type="ARBA" id="ARBA00010761"/>
    </source>
</evidence>
<dbReference type="EMBL" id="KU696486">
    <property type="protein sequence ID" value="AOX21804.1"/>
    <property type="molecule type" value="Genomic_DNA"/>
</dbReference>
<evidence type="ECO:0000256" key="6">
    <source>
        <dbReference type="ARBA" id="ARBA00035157"/>
    </source>
</evidence>
<dbReference type="GO" id="GO:1990904">
    <property type="term" value="C:ribonucleoprotein complex"/>
    <property type="evidence" value="ECO:0007669"/>
    <property type="project" value="UniProtKB-KW"/>
</dbReference>
<dbReference type="GO" id="GO:0003735">
    <property type="term" value="F:structural constituent of ribosome"/>
    <property type="evidence" value="ECO:0007669"/>
    <property type="project" value="InterPro"/>
</dbReference>
<evidence type="ECO:0000256" key="3">
    <source>
        <dbReference type="ARBA" id="ARBA00022980"/>
    </source>
</evidence>